<gene>
    <name evidence="1" type="ORF">Pmani_027458</name>
</gene>
<dbReference type="PANTHER" id="PTHR45749:SF23">
    <property type="entry name" value="ZINC FINGER MYM-TYPE PROTEIN 1-LIKE"/>
    <property type="match status" value="1"/>
</dbReference>
<evidence type="ECO:0000313" key="2">
    <source>
        <dbReference type="Proteomes" id="UP001292094"/>
    </source>
</evidence>
<evidence type="ECO:0008006" key="3">
    <source>
        <dbReference type="Google" id="ProtNLM"/>
    </source>
</evidence>
<dbReference type="SUPFAM" id="SSF53098">
    <property type="entry name" value="Ribonuclease H-like"/>
    <property type="match status" value="1"/>
</dbReference>
<organism evidence="1 2">
    <name type="scientific">Petrolisthes manimaculis</name>
    <dbReference type="NCBI Taxonomy" id="1843537"/>
    <lineage>
        <taxon>Eukaryota</taxon>
        <taxon>Metazoa</taxon>
        <taxon>Ecdysozoa</taxon>
        <taxon>Arthropoda</taxon>
        <taxon>Crustacea</taxon>
        <taxon>Multicrustacea</taxon>
        <taxon>Malacostraca</taxon>
        <taxon>Eumalacostraca</taxon>
        <taxon>Eucarida</taxon>
        <taxon>Decapoda</taxon>
        <taxon>Pleocyemata</taxon>
        <taxon>Anomura</taxon>
        <taxon>Galatheoidea</taxon>
        <taxon>Porcellanidae</taxon>
        <taxon>Petrolisthes</taxon>
    </lineage>
</organism>
<dbReference type="InterPro" id="IPR012337">
    <property type="entry name" value="RNaseH-like_sf"/>
</dbReference>
<accession>A0AAE1P411</accession>
<dbReference type="PANTHER" id="PTHR45749">
    <property type="match status" value="1"/>
</dbReference>
<reference evidence="1" key="1">
    <citation type="submission" date="2023-11" db="EMBL/GenBank/DDBJ databases">
        <title>Genome assemblies of two species of porcelain crab, Petrolisthes cinctipes and Petrolisthes manimaculis (Anomura: Porcellanidae).</title>
        <authorList>
            <person name="Angst P."/>
        </authorList>
    </citation>
    <scope>NUCLEOTIDE SEQUENCE</scope>
    <source>
        <strain evidence="1">PB745_02</strain>
        <tissue evidence="1">Gill</tissue>
    </source>
</reference>
<name>A0AAE1P411_9EUCA</name>
<keyword evidence="2" id="KW-1185">Reference proteome</keyword>
<dbReference type="EMBL" id="JAWZYT010003077">
    <property type="protein sequence ID" value="KAK4300341.1"/>
    <property type="molecule type" value="Genomic_DNA"/>
</dbReference>
<proteinExistence type="predicted"/>
<sequence length="472" mass="53430">MLSHTGRDIATTVLDFLKEKNIPVIDCRGQSYDNASNMSGKYQGTQQIIKNECSEAEYIPCMAHSINLVGKCAAESCPAAVSLFALIQKLYSFLVASTYRWRRHREVLETNKEKKLKVDKKLSDTRWSARADAVAALSRAHKENINVLEELSSDQNQPAETRAEASGLLKGLKKLETVILLEVWDTVLERFQSASIQLQKSGLSLNTAVTLLDSLLQFVKDLRSQFDDFESKAMAKCDPSAAYYADTQSQHIRKRKRHHDELDSVEDVTLTGRDMFRVTAFLPIIDKLCAALTQRLAAYSDLREKFGFLSEISNKTNTELKAAAEKLVSSYPRDLEAGLELELLQFAHLMKSIPRDSSESAPSSCGVKAAQRQSPELEMYKIIHRHDMVETFANVEIVLRLCMFVRNCTGERSFSKLKLLKNYLRNTMGQDRLSSLTLLSIGYEKLRVLDFTDVIKQFAMKKARKKSFLTEK</sequence>
<dbReference type="AlphaFoldDB" id="A0AAE1P411"/>
<dbReference type="Proteomes" id="UP001292094">
    <property type="component" value="Unassembled WGS sequence"/>
</dbReference>
<protein>
    <recommendedName>
        <fullName evidence="3">Zinc finger MYM-type 1-like protein</fullName>
    </recommendedName>
</protein>
<evidence type="ECO:0000313" key="1">
    <source>
        <dbReference type="EMBL" id="KAK4300341.1"/>
    </source>
</evidence>
<comment type="caution">
    <text evidence="1">The sequence shown here is derived from an EMBL/GenBank/DDBJ whole genome shotgun (WGS) entry which is preliminary data.</text>
</comment>